<dbReference type="Proteomes" id="UP000299102">
    <property type="component" value="Unassembled WGS sequence"/>
</dbReference>
<gene>
    <name evidence="2" type="ORF">EVAR_17578_1</name>
</gene>
<name>A0A4C1UBX9_EUMVA</name>
<evidence type="ECO:0000256" key="1">
    <source>
        <dbReference type="SAM" id="MobiDB-lite"/>
    </source>
</evidence>
<reference evidence="2 3" key="1">
    <citation type="journal article" date="2019" name="Commun. Biol.">
        <title>The bagworm genome reveals a unique fibroin gene that provides high tensile strength.</title>
        <authorList>
            <person name="Kono N."/>
            <person name="Nakamura H."/>
            <person name="Ohtoshi R."/>
            <person name="Tomita M."/>
            <person name="Numata K."/>
            <person name="Arakawa K."/>
        </authorList>
    </citation>
    <scope>NUCLEOTIDE SEQUENCE [LARGE SCALE GENOMIC DNA]</scope>
</reference>
<comment type="caution">
    <text evidence="2">The sequence shown here is derived from an EMBL/GenBank/DDBJ whole genome shotgun (WGS) entry which is preliminary data.</text>
</comment>
<dbReference type="EMBL" id="BGZK01000155">
    <property type="protein sequence ID" value="GBP23941.1"/>
    <property type="molecule type" value="Genomic_DNA"/>
</dbReference>
<dbReference type="AlphaFoldDB" id="A0A4C1UBX9"/>
<proteinExistence type="predicted"/>
<accession>A0A4C1UBX9</accession>
<keyword evidence="3" id="KW-1185">Reference proteome</keyword>
<evidence type="ECO:0000313" key="3">
    <source>
        <dbReference type="Proteomes" id="UP000299102"/>
    </source>
</evidence>
<protein>
    <submittedName>
        <fullName evidence="2">Uncharacterized protein</fullName>
    </submittedName>
</protein>
<sequence length="129" mass="14354">MSFNLPKRACRDFESPATPSESLRSPYLAPVLDFDFVSPLDFDPGLDPDPGSACDSTLMKLFQRDPHSYSESTARRWDGAVVVAVNWRQHKGRVRPLSLFYSDASADGVEERDRSFRALARTLGSGGTR</sequence>
<feature type="region of interest" description="Disordered" evidence="1">
    <location>
        <begin position="1"/>
        <end position="24"/>
    </location>
</feature>
<evidence type="ECO:0000313" key="2">
    <source>
        <dbReference type="EMBL" id="GBP23941.1"/>
    </source>
</evidence>
<organism evidence="2 3">
    <name type="scientific">Eumeta variegata</name>
    <name type="common">Bagworm moth</name>
    <name type="synonym">Eumeta japonica</name>
    <dbReference type="NCBI Taxonomy" id="151549"/>
    <lineage>
        <taxon>Eukaryota</taxon>
        <taxon>Metazoa</taxon>
        <taxon>Ecdysozoa</taxon>
        <taxon>Arthropoda</taxon>
        <taxon>Hexapoda</taxon>
        <taxon>Insecta</taxon>
        <taxon>Pterygota</taxon>
        <taxon>Neoptera</taxon>
        <taxon>Endopterygota</taxon>
        <taxon>Lepidoptera</taxon>
        <taxon>Glossata</taxon>
        <taxon>Ditrysia</taxon>
        <taxon>Tineoidea</taxon>
        <taxon>Psychidae</taxon>
        <taxon>Oiketicinae</taxon>
        <taxon>Eumeta</taxon>
    </lineage>
</organism>